<evidence type="ECO:0000256" key="13">
    <source>
        <dbReference type="ARBA" id="ARBA00041199"/>
    </source>
</evidence>
<evidence type="ECO:0000256" key="2">
    <source>
        <dbReference type="ARBA" id="ARBA00022448"/>
    </source>
</evidence>
<protein>
    <recommendedName>
        <fullName evidence="13">Pyoverdine export ATP-binding/permease protein PvdT</fullName>
    </recommendedName>
</protein>
<dbReference type="InterPro" id="IPR050250">
    <property type="entry name" value="Macrolide_Exporter_MacB"/>
</dbReference>
<evidence type="ECO:0000259" key="15">
    <source>
        <dbReference type="PROSITE" id="PS50893"/>
    </source>
</evidence>
<evidence type="ECO:0000256" key="10">
    <source>
        <dbReference type="ARBA" id="ARBA00023136"/>
    </source>
</evidence>
<dbReference type="FunFam" id="3.40.50.300:FF:000032">
    <property type="entry name" value="Export ABC transporter ATP-binding protein"/>
    <property type="match status" value="1"/>
</dbReference>
<dbReference type="GO" id="GO:0016887">
    <property type="term" value="F:ATP hydrolysis activity"/>
    <property type="evidence" value="ECO:0007669"/>
    <property type="project" value="InterPro"/>
</dbReference>
<evidence type="ECO:0000313" key="16">
    <source>
        <dbReference type="EMBL" id="SPB18004.1"/>
    </source>
</evidence>
<feature type="transmembrane region" description="Helical" evidence="14">
    <location>
        <begin position="615"/>
        <end position="637"/>
    </location>
</feature>
<evidence type="ECO:0000256" key="8">
    <source>
        <dbReference type="ARBA" id="ARBA00022967"/>
    </source>
</evidence>
<keyword evidence="10 14" id="KW-0472">Membrane</keyword>
<dbReference type="PROSITE" id="PS50893">
    <property type="entry name" value="ABC_TRANSPORTER_2"/>
    <property type="match status" value="1"/>
</dbReference>
<evidence type="ECO:0000256" key="14">
    <source>
        <dbReference type="SAM" id="Phobius"/>
    </source>
</evidence>
<proteinExistence type="inferred from homology"/>
<dbReference type="PROSITE" id="PS00211">
    <property type="entry name" value="ABC_TRANSPORTER_1"/>
    <property type="match status" value="1"/>
</dbReference>
<name>A0A2U3ICQ2_9BURK</name>
<evidence type="ECO:0000256" key="1">
    <source>
        <dbReference type="ARBA" id="ARBA00004429"/>
    </source>
</evidence>
<keyword evidence="8" id="KW-1278">Translocase</keyword>
<dbReference type="InterPro" id="IPR017871">
    <property type="entry name" value="ABC_transporter-like_CS"/>
</dbReference>
<dbReference type="Pfam" id="PF02687">
    <property type="entry name" value="FtsX"/>
    <property type="match status" value="1"/>
</dbReference>
<dbReference type="PANTHER" id="PTHR30572">
    <property type="entry name" value="MEMBRANE COMPONENT OF TRANSPORTER-RELATED"/>
    <property type="match status" value="1"/>
</dbReference>
<dbReference type="InterPro" id="IPR003593">
    <property type="entry name" value="AAA+_ATPase"/>
</dbReference>
<dbReference type="EMBL" id="OGTP01000025">
    <property type="protein sequence ID" value="SPB18004.1"/>
    <property type="molecule type" value="Genomic_DNA"/>
</dbReference>
<dbReference type="PANTHER" id="PTHR30572:SF14">
    <property type="entry name" value="MACROLIDE EXPORT ATP-BINDING_PERMEASE PROTEIN MACB"/>
    <property type="match status" value="1"/>
</dbReference>
<comment type="similarity">
    <text evidence="12">Belongs to the ABC transporter superfamily. Macrolide exporter (TC 3.A.1.122) family.</text>
</comment>
<dbReference type="GO" id="GO:0022857">
    <property type="term" value="F:transmembrane transporter activity"/>
    <property type="evidence" value="ECO:0007669"/>
    <property type="project" value="TreeGrafter"/>
</dbReference>
<organism evidence="16 17">
    <name type="scientific">Caballeronia novacaledonica</name>
    <dbReference type="NCBI Taxonomy" id="1544861"/>
    <lineage>
        <taxon>Bacteria</taxon>
        <taxon>Pseudomonadati</taxon>
        <taxon>Pseudomonadota</taxon>
        <taxon>Betaproteobacteria</taxon>
        <taxon>Burkholderiales</taxon>
        <taxon>Burkholderiaceae</taxon>
        <taxon>Caballeronia</taxon>
    </lineage>
</organism>
<feature type="domain" description="ABC transporter" evidence="15">
    <location>
        <begin position="6"/>
        <end position="246"/>
    </location>
</feature>
<dbReference type="AlphaFoldDB" id="A0A2U3ICQ2"/>
<dbReference type="Gene3D" id="3.40.50.300">
    <property type="entry name" value="P-loop containing nucleotide triphosphate hydrolases"/>
    <property type="match status" value="1"/>
</dbReference>
<dbReference type="InterPro" id="IPR027417">
    <property type="entry name" value="P-loop_NTPase"/>
</dbReference>
<keyword evidence="9 14" id="KW-1133">Transmembrane helix</keyword>
<dbReference type="RefSeq" id="WP_106857467.1">
    <property type="nucleotide sequence ID" value="NZ_OGTP01000025.1"/>
</dbReference>
<keyword evidence="5 14" id="KW-0812">Transmembrane</keyword>
<keyword evidence="2" id="KW-0813">Transport</keyword>
<keyword evidence="4" id="KW-0997">Cell inner membrane</keyword>
<reference evidence="17" key="1">
    <citation type="submission" date="2018-01" db="EMBL/GenBank/DDBJ databases">
        <authorList>
            <person name="Peeters C."/>
        </authorList>
    </citation>
    <scope>NUCLEOTIDE SEQUENCE [LARGE SCALE GENOMIC DNA]</scope>
</reference>
<keyword evidence="3" id="KW-1003">Cell membrane</keyword>
<dbReference type="Pfam" id="PF12704">
    <property type="entry name" value="MacB_PCD"/>
    <property type="match status" value="1"/>
</dbReference>
<dbReference type="SUPFAM" id="SSF52540">
    <property type="entry name" value="P-loop containing nucleoside triphosphate hydrolases"/>
    <property type="match status" value="1"/>
</dbReference>
<dbReference type="Proteomes" id="UP000238169">
    <property type="component" value="Unassembled WGS sequence"/>
</dbReference>
<evidence type="ECO:0000256" key="9">
    <source>
        <dbReference type="ARBA" id="ARBA00022989"/>
    </source>
</evidence>
<dbReference type="SMART" id="SM00382">
    <property type="entry name" value="AAA"/>
    <property type="match status" value="1"/>
</dbReference>
<dbReference type="OrthoDB" id="4814201at2"/>
<keyword evidence="6" id="KW-0547">Nucleotide-binding</keyword>
<keyword evidence="17" id="KW-1185">Reference proteome</keyword>
<gene>
    <name evidence="16" type="ORF">NOV72_05203</name>
</gene>
<feature type="transmembrane region" description="Helical" evidence="14">
    <location>
        <begin position="584"/>
        <end position="609"/>
    </location>
</feature>
<dbReference type="InterPro" id="IPR025857">
    <property type="entry name" value="MacB_PCD"/>
</dbReference>
<dbReference type="InterPro" id="IPR003439">
    <property type="entry name" value="ABC_transporter-like_ATP-bd"/>
</dbReference>
<keyword evidence="7 16" id="KW-0067">ATP-binding</keyword>
<evidence type="ECO:0000256" key="5">
    <source>
        <dbReference type="ARBA" id="ARBA00022692"/>
    </source>
</evidence>
<comment type="subcellular location">
    <subcellularLocation>
        <location evidence="1">Cell inner membrane</location>
        <topology evidence="1">Multi-pass membrane protein</topology>
    </subcellularLocation>
</comment>
<evidence type="ECO:0000256" key="6">
    <source>
        <dbReference type="ARBA" id="ARBA00022741"/>
    </source>
</evidence>
<evidence type="ECO:0000256" key="4">
    <source>
        <dbReference type="ARBA" id="ARBA00022519"/>
    </source>
</evidence>
<dbReference type="GO" id="GO:0046677">
    <property type="term" value="P:response to antibiotic"/>
    <property type="evidence" value="ECO:0007669"/>
    <property type="project" value="UniProtKB-KW"/>
</dbReference>
<dbReference type="CDD" id="cd03255">
    <property type="entry name" value="ABC_MJ0796_LolCDE_FtsE"/>
    <property type="match status" value="1"/>
</dbReference>
<keyword evidence="11" id="KW-0046">Antibiotic resistance</keyword>
<dbReference type="InterPro" id="IPR003838">
    <property type="entry name" value="ABC3_permease_C"/>
</dbReference>
<dbReference type="InterPro" id="IPR017911">
    <property type="entry name" value="MacB-like_ATP-bd"/>
</dbReference>
<evidence type="ECO:0000256" key="11">
    <source>
        <dbReference type="ARBA" id="ARBA00023251"/>
    </source>
</evidence>
<evidence type="ECO:0000256" key="7">
    <source>
        <dbReference type="ARBA" id="ARBA00022840"/>
    </source>
</evidence>
<evidence type="ECO:0000256" key="3">
    <source>
        <dbReference type="ARBA" id="ARBA00022475"/>
    </source>
</evidence>
<dbReference type="GO" id="GO:0005524">
    <property type="term" value="F:ATP binding"/>
    <property type="evidence" value="ECO:0007669"/>
    <property type="project" value="UniProtKB-KW"/>
</dbReference>
<dbReference type="GO" id="GO:0005886">
    <property type="term" value="C:plasma membrane"/>
    <property type="evidence" value="ECO:0007669"/>
    <property type="project" value="UniProtKB-SubCell"/>
</dbReference>
<feature type="transmembrane region" description="Helical" evidence="14">
    <location>
        <begin position="528"/>
        <end position="553"/>
    </location>
</feature>
<accession>A0A2U3ICQ2</accession>
<evidence type="ECO:0000256" key="12">
    <source>
        <dbReference type="ARBA" id="ARBA00038388"/>
    </source>
</evidence>
<evidence type="ECO:0000313" key="17">
    <source>
        <dbReference type="Proteomes" id="UP000238169"/>
    </source>
</evidence>
<dbReference type="Pfam" id="PF00005">
    <property type="entry name" value="ABC_tran"/>
    <property type="match status" value="1"/>
</dbReference>
<feature type="transmembrane region" description="Helical" evidence="14">
    <location>
        <begin position="284"/>
        <end position="304"/>
    </location>
</feature>
<dbReference type="GO" id="GO:0098796">
    <property type="term" value="C:membrane protein complex"/>
    <property type="evidence" value="ECO:0007669"/>
    <property type="project" value="UniProtKB-ARBA"/>
</dbReference>
<sequence length="654" mass="69714">MVTPLIELGDVRKSYGGGGEEPPVDVLRGVSLSIQAGEFVAIVGASGSGKSTLMHILGCLDRPSSGRYRFAGKDVTSFNADELAWLRREAFGFVFQGYHLIATESARENVEVPAIYSGATPDARRARATELLSRLGLGERLDHRPNQLSGGQQQRVSIGRALMNGGHILLADEPTGALDSKSGAEVMALLGELSDAGHTIILITHDRQVAAKARRMIEIRDGQIVADSASDHASERPRPGVLDATALLASMSRGASHTASLLADVHEALRAAWRVVWNNRFRTLLTLLGIIIGVASVIVMLAIGRGAEREVIAKLASFGTNRMYVTPGGDNARGPGGTLDPADVERVAHVPNVAVAMPFLSGQVTLRSGNADIRTSLWSVSPDASRVLNWKPVRGVFFDANDERNLATVALIGKRVREKLFGESNPVGKHVLVNNVPFLVIGELEEKGATSGDADDDDVILVPYSTGSRRVLGTTHLSWISVLIDQLDLAAETAQQIGTMLERAHHVRDFQIYNRAASVKAQSETQDMLTLMLGLIAGISLLVGGIGVMNIMLMTVKERTREIGIRIATGARQRDIMRQFLTEATLISGIGGALGVLIGVLIGAVLIAASVPTIFSVRAILGAFACALVTGLIFGFMPARRAARLDPVIALSSE</sequence>